<organism evidence="1 2">
    <name type="scientific">Racocetra persica</name>
    <dbReference type="NCBI Taxonomy" id="160502"/>
    <lineage>
        <taxon>Eukaryota</taxon>
        <taxon>Fungi</taxon>
        <taxon>Fungi incertae sedis</taxon>
        <taxon>Mucoromycota</taxon>
        <taxon>Glomeromycotina</taxon>
        <taxon>Glomeromycetes</taxon>
        <taxon>Diversisporales</taxon>
        <taxon>Gigasporaceae</taxon>
        <taxon>Racocetra</taxon>
    </lineage>
</organism>
<sequence length="68" mass="8017">FIMSNIEELDEYDKEFDQASMLFSLKFSDNINSIFVKDLSFFDNIRGPKMASPSFIYNNNETEDNKNF</sequence>
<gene>
    <name evidence="1" type="ORF">RPERSI_LOCUS17192</name>
</gene>
<accession>A0ACA9R5V1</accession>
<name>A0ACA9R5V1_9GLOM</name>
<reference evidence="1" key="1">
    <citation type="submission" date="2021-06" db="EMBL/GenBank/DDBJ databases">
        <authorList>
            <person name="Kallberg Y."/>
            <person name="Tangrot J."/>
            <person name="Rosling A."/>
        </authorList>
    </citation>
    <scope>NUCLEOTIDE SEQUENCE</scope>
    <source>
        <strain evidence="1">MA461A</strain>
    </source>
</reference>
<comment type="caution">
    <text evidence="1">The sequence shown here is derived from an EMBL/GenBank/DDBJ whole genome shotgun (WGS) entry which is preliminary data.</text>
</comment>
<dbReference type="Proteomes" id="UP000789920">
    <property type="component" value="Unassembled WGS sequence"/>
</dbReference>
<evidence type="ECO:0000313" key="1">
    <source>
        <dbReference type="EMBL" id="CAG8778137.1"/>
    </source>
</evidence>
<evidence type="ECO:0000313" key="2">
    <source>
        <dbReference type="Proteomes" id="UP000789920"/>
    </source>
</evidence>
<keyword evidence="2" id="KW-1185">Reference proteome</keyword>
<feature type="non-terminal residue" evidence="1">
    <location>
        <position position="1"/>
    </location>
</feature>
<proteinExistence type="predicted"/>
<protein>
    <submittedName>
        <fullName evidence="1">15116_t:CDS:1</fullName>
    </submittedName>
</protein>
<dbReference type="EMBL" id="CAJVQC010043744">
    <property type="protein sequence ID" value="CAG8778137.1"/>
    <property type="molecule type" value="Genomic_DNA"/>
</dbReference>